<keyword evidence="2" id="KW-1185">Reference proteome</keyword>
<evidence type="ECO:0000313" key="2">
    <source>
        <dbReference type="Proteomes" id="UP000661691"/>
    </source>
</evidence>
<proteinExistence type="predicted"/>
<organism evidence="1 2">
    <name type="scientific">Polycladospora coralii</name>
    <dbReference type="NCBI Taxonomy" id="2771432"/>
    <lineage>
        <taxon>Bacteria</taxon>
        <taxon>Bacillati</taxon>
        <taxon>Bacillota</taxon>
        <taxon>Bacilli</taxon>
        <taxon>Bacillales</taxon>
        <taxon>Thermoactinomycetaceae</taxon>
        <taxon>Polycladospora</taxon>
    </lineage>
</organism>
<name>A0A926RVD0_9BACL</name>
<protein>
    <submittedName>
        <fullName evidence="1">Uncharacterized protein</fullName>
    </submittedName>
</protein>
<evidence type="ECO:0000313" key="1">
    <source>
        <dbReference type="EMBL" id="MBD1373682.1"/>
    </source>
</evidence>
<comment type="caution">
    <text evidence="1">The sequence shown here is derived from an EMBL/GenBank/DDBJ whole genome shotgun (WGS) entry which is preliminary data.</text>
</comment>
<accession>A0A926RVD0</accession>
<gene>
    <name evidence="1" type="ORF">IC620_15150</name>
</gene>
<dbReference type="AlphaFoldDB" id="A0A926RVD0"/>
<dbReference type="RefSeq" id="WP_191142679.1">
    <property type="nucleotide sequence ID" value="NZ_JACXAH010000033.1"/>
</dbReference>
<dbReference type="Proteomes" id="UP000661691">
    <property type="component" value="Unassembled WGS sequence"/>
</dbReference>
<sequence>MKERILILRNNATHVEKMYFNPRTQEIEVFEMDEDIETNGKYDYIKGFRFLFFPKKDRMMLYARGEHLYVHVNNQELCLNDDLLLSYKRRCMMITFSIYHKQKKVYSITYRSFRYDFLNMIDPDFTDDREEDQDICLFIYNMFKDPEWMRRFLINNIDNYKESRRDFSK</sequence>
<reference evidence="1" key="1">
    <citation type="submission" date="2020-09" db="EMBL/GenBank/DDBJ databases">
        <title>A novel bacterium of genus Hazenella, isolated from South China Sea.</title>
        <authorList>
            <person name="Huang H."/>
            <person name="Mo K."/>
            <person name="Hu Y."/>
        </authorList>
    </citation>
    <scope>NUCLEOTIDE SEQUENCE</scope>
    <source>
        <strain evidence="1">IB182357</strain>
    </source>
</reference>
<dbReference type="EMBL" id="JACXAH010000033">
    <property type="protein sequence ID" value="MBD1373682.1"/>
    <property type="molecule type" value="Genomic_DNA"/>
</dbReference>